<reference evidence="8 9" key="1">
    <citation type="submission" date="2020-08" db="EMBL/GenBank/DDBJ databases">
        <title>A Genomic Blueprint of the Chicken Gut Microbiome.</title>
        <authorList>
            <person name="Gilroy R."/>
            <person name="Ravi A."/>
            <person name="Getino M."/>
            <person name="Pursley I."/>
            <person name="Horton D.L."/>
            <person name="Alikhan N.-F."/>
            <person name="Baker D."/>
            <person name="Gharbi K."/>
            <person name="Hall N."/>
            <person name="Watson M."/>
            <person name="Adriaenssens E.M."/>
            <person name="Foster-Nyarko E."/>
            <person name="Jarju S."/>
            <person name="Secka A."/>
            <person name="Antonio M."/>
            <person name="Oren A."/>
            <person name="Chaudhuri R."/>
            <person name="La Ragione R.M."/>
            <person name="Hildebrand F."/>
            <person name="Pallen M.J."/>
        </authorList>
    </citation>
    <scope>NUCLEOTIDE SEQUENCE [LARGE SCALE GENOMIC DNA]</scope>
    <source>
        <strain evidence="8 9">Sa1BUA2</strain>
    </source>
</reference>
<dbReference type="InterPro" id="IPR033752">
    <property type="entry name" value="MetA_family"/>
</dbReference>
<feature type="active site" evidence="7">
    <location>
        <position position="236"/>
    </location>
</feature>
<keyword evidence="5 7" id="KW-0012">Acyltransferase</keyword>
<dbReference type="InterPro" id="IPR005697">
    <property type="entry name" value="HST_MetA"/>
</dbReference>
<keyword evidence="1 7" id="KW-0963">Cytoplasm</keyword>
<evidence type="ECO:0000313" key="9">
    <source>
        <dbReference type="Proteomes" id="UP000648182"/>
    </source>
</evidence>
<keyword evidence="4 7" id="KW-0486">Methionine biosynthesis</keyword>
<evidence type="ECO:0000256" key="7">
    <source>
        <dbReference type="HAMAP-Rule" id="MF_00295"/>
    </source>
</evidence>
<feature type="active site" description="Proton acceptor" evidence="7">
    <location>
        <position position="234"/>
    </location>
</feature>
<comment type="subcellular location">
    <subcellularLocation>
        <location evidence="7">Cytoplasm</location>
    </subcellularLocation>
</comment>
<evidence type="ECO:0000256" key="5">
    <source>
        <dbReference type="ARBA" id="ARBA00023315"/>
    </source>
</evidence>
<dbReference type="CDD" id="cd03131">
    <property type="entry name" value="GATase1_HTS"/>
    <property type="match status" value="1"/>
</dbReference>
<dbReference type="Gene3D" id="3.40.50.880">
    <property type="match status" value="1"/>
</dbReference>
<evidence type="ECO:0000256" key="1">
    <source>
        <dbReference type="ARBA" id="ARBA00022490"/>
    </source>
</evidence>
<comment type="function">
    <text evidence="7">Transfers an acetyl group from acetyl-CoA to L-homoserine, forming acetyl-L-homoserine.</text>
</comment>
<name>A0ABR8VJS7_9BACI</name>
<dbReference type="PANTHER" id="PTHR20919">
    <property type="entry name" value="HOMOSERINE O-SUCCINYLTRANSFERASE"/>
    <property type="match status" value="1"/>
</dbReference>
<dbReference type="EC" id="2.3.1.31" evidence="7"/>
<feature type="binding site" evidence="7">
    <location>
        <position position="248"/>
    </location>
    <ligand>
        <name>substrate</name>
    </ligand>
</feature>
<dbReference type="PANTHER" id="PTHR20919:SF0">
    <property type="entry name" value="HOMOSERINE O-SUCCINYLTRANSFERASE"/>
    <property type="match status" value="1"/>
</dbReference>
<evidence type="ECO:0000313" key="8">
    <source>
        <dbReference type="EMBL" id="MBD8005020.1"/>
    </source>
</evidence>
<comment type="caution">
    <text evidence="8">The sequence shown here is derived from an EMBL/GenBank/DDBJ whole genome shotgun (WGS) entry which is preliminary data.</text>
</comment>
<keyword evidence="3 7" id="KW-0808">Transferase</keyword>
<feature type="site" description="Important for substrate specificity" evidence="7">
    <location>
        <position position="192"/>
    </location>
</feature>
<feature type="binding site" evidence="7">
    <location>
        <position position="163"/>
    </location>
    <ligand>
        <name>substrate</name>
    </ligand>
</feature>
<evidence type="ECO:0000256" key="2">
    <source>
        <dbReference type="ARBA" id="ARBA00022605"/>
    </source>
</evidence>
<evidence type="ECO:0000256" key="4">
    <source>
        <dbReference type="ARBA" id="ARBA00023167"/>
    </source>
</evidence>
<dbReference type="HAMAP" id="MF_00295">
    <property type="entry name" value="MetA_acyltransf"/>
    <property type="match status" value="1"/>
</dbReference>
<dbReference type="Proteomes" id="UP000648182">
    <property type="component" value="Unassembled WGS sequence"/>
</dbReference>
<gene>
    <name evidence="8" type="primary">metA</name>
    <name evidence="7" type="synonym">metAA</name>
    <name evidence="8" type="ORF">H9631_07995</name>
</gene>
<keyword evidence="2 7" id="KW-0028">Amino-acid biosynthesis</keyword>
<accession>A0ABR8VJS7</accession>
<dbReference type="SUPFAM" id="SSF52317">
    <property type="entry name" value="Class I glutamine amidotransferase-like"/>
    <property type="match status" value="1"/>
</dbReference>
<dbReference type="GO" id="GO:0008899">
    <property type="term" value="F:homoserine O-succinyltransferase activity"/>
    <property type="evidence" value="ECO:0007669"/>
    <property type="project" value="UniProtKB-EC"/>
</dbReference>
<evidence type="ECO:0000256" key="3">
    <source>
        <dbReference type="ARBA" id="ARBA00022679"/>
    </source>
</evidence>
<protein>
    <recommendedName>
        <fullName evidence="7">Homoserine O-acetyltransferase</fullName>
        <shortName evidence="7">HAT</shortName>
        <ecNumber evidence="7">2.3.1.31</ecNumber>
    </recommendedName>
    <alternativeName>
        <fullName evidence="7">Homoserine transacetylase</fullName>
        <shortName evidence="7">HTA</shortName>
    </alternativeName>
</protein>
<evidence type="ECO:0000256" key="6">
    <source>
        <dbReference type="ARBA" id="ARBA00049043"/>
    </source>
</evidence>
<keyword evidence="9" id="KW-1185">Reference proteome</keyword>
<comment type="similarity">
    <text evidence="7">Belongs to the MetA family.</text>
</comment>
<dbReference type="InterPro" id="IPR029062">
    <property type="entry name" value="Class_I_gatase-like"/>
</dbReference>
<comment type="catalytic activity">
    <reaction evidence="6 7">
        <text>L-homoserine + acetyl-CoA = O-acetyl-L-homoserine + CoA</text>
        <dbReference type="Rhea" id="RHEA:13701"/>
        <dbReference type="ChEBI" id="CHEBI:57287"/>
        <dbReference type="ChEBI" id="CHEBI:57288"/>
        <dbReference type="ChEBI" id="CHEBI:57476"/>
        <dbReference type="ChEBI" id="CHEBI:57716"/>
        <dbReference type="EC" id="2.3.1.31"/>
    </reaction>
</comment>
<feature type="binding site" evidence="7">
    <location>
        <position position="192"/>
    </location>
    <ligand>
        <name>substrate</name>
    </ligand>
</feature>
<dbReference type="Pfam" id="PF04204">
    <property type="entry name" value="HTS"/>
    <property type="match status" value="1"/>
</dbReference>
<proteinExistence type="inferred from homology"/>
<sequence length="314" mass="36800">MPINIPKQMPAREVLDKEKIFVMDEERASTQDIRPLNILILNLMPEKEKTEVQLLRLLGNTPLQVNITFLRMETHESKNVSKSHLEQFYKTFSTVKNYYFDGMIITGAPIEHLPFEKVNYWEELKDIMNWSKDHVTSALHICWGAQAALYHHYGIGKFELPSKCSGIYKHTIADQTIKLVRGFDEVYFAPHSRYTSVSQEKITNHPDLKLLSKGEAGPFMIISEDEKHIMVTGHLEYDTDTLAIEYERDLKKGLDIEIPENYFPNNDVNEQPLNTWRSHSHLLFSNWLNYYVYQETPYEQDRKVKVNIPVQNEH</sequence>
<dbReference type="PIRSF" id="PIRSF000450">
    <property type="entry name" value="H_ser_succinyltr"/>
    <property type="match status" value="1"/>
</dbReference>
<dbReference type="NCBIfam" id="TIGR01001">
    <property type="entry name" value="metA"/>
    <property type="match status" value="1"/>
</dbReference>
<feature type="site" description="Important for acyl-CoA specificity" evidence="7">
    <location>
        <position position="111"/>
    </location>
</feature>
<comment type="pathway">
    <text evidence="7">Amino-acid biosynthesis; L-methionine biosynthesis via de novo pathway; O-acetyl-L-homoserine from L-homoserine: step 1/1.</text>
</comment>
<comment type="caution">
    <text evidence="7">Lacks conserved residue(s) required for the propagation of feature annotation.</text>
</comment>
<dbReference type="RefSeq" id="WP_191811605.1">
    <property type="nucleotide sequence ID" value="NZ_JACSPV010000010.1"/>
</dbReference>
<feature type="active site" description="Acyl-thioester intermediate" evidence="7">
    <location>
        <position position="142"/>
    </location>
</feature>
<organism evidence="8 9">
    <name type="scientific">Bacillus norwichensis</name>
    <dbReference type="NCBI Taxonomy" id="2762217"/>
    <lineage>
        <taxon>Bacteria</taxon>
        <taxon>Bacillati</taxon>
        <taxon>Bacillota</taxon>
        <taxon>Bacilli</taxon>
        <taxon>Bacillales</taxon>
        <taxon>Bacillaceae</taxon>
        <taxon>Bacillus</taxon>
    </lineage>
</organism>
<dbReference type="EMBL" id="JACSPV010000010">
    <property type="protein sequence ID" value="MBD8005020.1"/>
    <property type="molecule type" value="Genomic_DNA"/>
</dbReference>